<evidence type="ECO:0000313" key="4">
    <source>
        <dbReference type="Proteomes" id="UP000662818"/>
    </source>
</evidence>
<dbReference type="Proteomes" id="UP000562045">
    <property type="component" value="Unassembled WGS sequence"/>
</dbReference>
<evidence type="ECO:0000313" key="1">
    <source>
        <dbReference type="EMBL" id="NYI47676.1"/>
    </source>
</evidence>
<keyword evidence="4" id="KW-1185">Reference proteome</keyword>
<proteinExistence type="predicted"/>
<reference evidence="1 3" key="2">
    <citation type="submission" date="2020-07" db="EMBL/GenBank/DDBJ databases">
        <title>Sequencing the genomes of 1000 actinobacteria strains.</title>
        <authorList>
            <person name="Klenk H.-P."/>
        </authorList>
    </citation>
    <scope>NUCLEOTIDE SEQUENCE [LARGE SCALE GENOMIC DNA]</scope>
    <source>
        <strain evidence="1 3">DSM 15131</strain>
    </source>
</reference>
<name>A0A7Y9ZMN7_9ACTN</name>
<sequence length="60" mass="7268">MLRAMGKDYGPWVRHDWCPRCFRRTEQTRWYRRLLGEPPELDERRTRCNECSNDPGLVAS</sequence>
<dbReference type="Proteomes" id="UP000662818">
    <property type="component" value="Chromosome"/>
</dbReference>
<organism evidence="1 3">
    <name type="scientific">Nocardioides aromaticivorans</name>
    <dbReference type="NCBI Taxonomy" id="200618"/>
    <lineage>
        <taxon>Bacteria</taxon>
        <taxon>Bacillati</taxon>
        <taxon>Actinomycetota</taxon>
        <taxon>Actinomycetes</taxon>
        <taxon>Propionibacteriales</taxon>
        <taxon>Nocardioidaceae</taxon>
        <taxon>Nocardioides</taxon>
    </lineage>
</organism>
<accession>A0A7Y9ZMN7</accession>
<gene>
    <name evidence="1" type="ORF">BJ993_004756</name>
    <name evidence="2" type="ORF">CFH99_14240</name>
</gene>
<protein>
    <submittedName>
        <fullName evidence="1">Uncharacterized protein</fullName>
    </submittedName>
</protein>
<dbReference type="EMBL" id="JACBZM010000001">
    <property type="protein sequence ID" value="NYI47676.1"/>
    <property type="molecule type" value="Genomic_DNA"/>
</dbReference>
<evidence type="ECO:0000313" key="2">
    <source>
        <dbReference type="EMBL" id="QSR26785.1"/>
    </source>
</evidence>
<reference evidence="2 4" key="1">
    <citation type="submission" date="2017-06" db="EMBL/GenBank/DDBJ databases">
        <title>Complete Genome Sequence of the Soil Carbazole-Degrading Bacterium Nocardioides aromaticivorans IC177.</title>
        <authorList>
            <person name="Vejarano F."/>
            <person name="Suzuki-Minakuchi C."/>
            <person name="Ohtsubo Y."/>
            <person name="Tsuda M."/>
            <person name="Okada K."/>
            <person name="Nojiri H."/>
        </authorList>
    </citation>
    <scope>NUCLEOTIDE SEQUENCE [LARGE SCALE GENOMIC DNA]</scope>
    <source>
        <strain evidence="2 4">IC177</strain>
    </source>
</reference>
<dbReference type="EMBL" id="CP022295">
    <property type="protein sequence ID" value="QSR26785.1"/>
    <property type="molecule type" value="Genomic_DNA"/>
</dbReference>
<dbReference type="AlphaFoldDB" id="A0A7Y9ZMN7"/>
<evidence type="ECO:0000313" key="3">
    <source>
        <dbReference type="Proteomes" id="UP000562045"/>
    </source>
</evidence>